<dbReference type="InterPro" id="IPR003591">
    <property type="entry name" value="Leu-rich_rpt_typical-subtyp"/>
</dbReference>
<evidence type="ECO:0000256" key="3">
    <source>
        <dbReference type="ARBA" id="ARBA00022737"/>
    </source>
</evidence>
<gene>
    <name evidence="6" type="ORF">AAFF_G00374270</name>
</gene>
<dbReference type="AlphaFoldDB" id="A0AAD7WLV8"/>
<evidence type="ECO:0000256" key="4">
    <source>
        <dbReference type="SAM" id="SignalP"/>
    </source>
</evidence>
<dbReference type="PRINTS" id="PR00019">
    <property type="entry name" value="LEURICHRPT"/>
</dbReference>
<evidence type="ECO:0000313" key="6">
    <source>
        <dbReference type="EMBL" id="KAJ8401846.1"/>
    </source>
</evidence>
<dbReference type="Gene3D" id="3.80.10.10">
    <property type="entry name" value="Ribonuclease Inhibitor"/>
    <property type="match status" value="1"/>
</dbReference>
<dbReference type="EMBL" id="JAINUG010000067">
    <property type="protein sequence ID" value="KAJ8401846.1"/>
    <property type="molecule type" value="Genomic_DNA"/>
</dbReference>
<evidence type="ECO:0000256" key="1">
    <source>
        <dbReference type="ARBA" id="ARBA00022614"/>
    </source>
</evidence>
<evidence type="ECO:0000256" key="2">
    <source>
        <dbReference type="ARBA" id="ARBA00022729"/>
    </source>
</evidence>
<dbReference type="Pfam" id="PF23598">
    <property type="entry name" value="LRR_14"/>
    <property type="match status" value="1"/>
</dbReference>
<keyword evidence="2 4" id="KW-0732">Signal</keyword>
<evidence type="ECO:0000259" key="5">
    <source>
        <dbReference type="Pfam" id="PF23598"/>
    </source>
</evidence>
<dbReference type="Pfam" id="PF13306">
    <property type="entry name" value="LRR_5"/>
    <property type="match status" value="1"/>
</dbReference>
<comment type="caution">
    <text evidence="6">The sequence shown here is derived from an EMBL/GenBank/DDBJ whole genome shotgun (WGS) entry which is preliminary data.</text>
</comment>
<dbReference type="PANTHER" id="PTHR24373">
    <property type="entry name" value="SLIT RELATED LEUCINE-RICH REPEAT NEURONAL PROTEIN"/>
    <property type="match status" value="1"/>
</dbReference>
<evidence type="ECO:0000313" key="7">
    <source>
        <dbReference type="Proteomes" id="UP001221898"/>
    </source>
</evidence>
<sequence>MERRWLLFSVFSFCLLVLQRKVTPSPQIICALIDGGYDCSGHNLQSIPDELPNSAQILDFSFNYLPSIYNSTFARLKSLVYLDLTRCRINWIYEAIFQSQQDLESLILTGNQLMFLSTSSFTGPLALKHLSLAQTSINDLKFIQNNDLNLLETLDLGSNSMNTLDYLNRFIWHNMKTLNFQMNGIQNISATGMSILKNTTGLDLSFKRNDIVYIEPGAFESCRFNSLDLSGSFDRVSLTVILMGLRGLTTNILKLGTFDDAPKVEATADSLRGLCSVSMQEVSFQLLHFPDLSGATFACLAGLKRLNLRRAHLRYLPVNVTNMENLTHLFLDGNSFEDMCDLNVQNFPSLAHLSMRGNREDLNFQESCLKNLSKLEFLDLSHNHLKVGAECCNQQLDGLTSLRHLNLSYNVDMTWGDLPFQKTPQLKLLDCSNLAFLHDPTNNGPFANLPHLEALNLSWASVNLSDTRLLEGLQGLRGLTLTGNSFHLGVVTDAEMFKHVPLLETLIMSACGITAIRDGAFDPLTHLTHADLSNNHLVTVTTSDFYSLKNIRLNFARNEIKIVNVEHVKGLEGNSTIDLSYNPLACNCSNVQFIQWAENNHDKMMRLEDTVCGDPMRGVKISDVHLYCAGMD</sequence>
<dbReference type="Proteomes" id="UP001221898">
    <property type="component" value="Unassembled WGS sequence"/>
</dbReference>
<feature type="chain" id="PRO_5042233221" description="Disease resistance R13L4/SHOC-2-like LRR domain-containing protein" evidence="4">
    <location>
        <begin position="25"/>
        <end position="632"/>
    </location>
</feature>
<dbReference type="GO" id="GO:0005615">
    <property type="term" value="C:extracellular space"/>
    <property type="evidence" value="ECO:0007669"/>
    <property type="project" value="TreeGrafter"/>
</dbReference>
<dbReference type="InterPro" id="IPR055414">
    <property type="entry name" value="LRR_R13L4/SHOC2-like"/>
</dbReference>
<reference evidence="6" key="1">
    <citation type="journal article" date="2023" name="Science">
        <title>Genome structures resolve the early diversification of teleost fishes.</title>
        <authorList>
            <person name="Parey E."/>
            <person name="Louis A."/>
            <person name="Montfort J."/>
            <person name="Bouchez O."/>
            <person name="Roques C."/>
            <person name="Iampietro C."/>
            <person name="Lluch J."/>
            <person name="Castinel A."/>
            <person name="Donnadieu C."/>
            <person name="Desvignes T."/>
            <person name="Floi Bucao C."/>
            <person name="Jouanno E."/>
            <person name="Wen M."/>
            <person name="Mejri S."/>
            <person name="Dirks R."/>
            <person name="Jansen H."/>
            <person name="Henkel C."/>
            <person name="Chen W.J."/>
            <person name="Zahm M."/>
            <person name="Cabau C."/>
            <person name="Klopp C."/>
            <person name="Thompson A.W."/>
            <person name="Robinson-Rechavi M."/>
            <person name="Braasch I."/>
            <person name="Lecointre G."/>
            <person name="Bobe J."/>
            <person name="Postlethwait J.H."/>
            <person name="Berthelot C."/>
            <person name="Roest Crollius H."/>
            <person name="Guiguen Y."/>
        </authorList>
    </citation>
    <scope>NUCLEOTIDE SEQUENCE</scope>
    <source>
        <strain evidence="6">NC1722</strain>
    </source>
</reference>
<dbReference type="SMART" id="SM00369">
    <property type="entry name" value="LRR_TYP"/>
    <property type="match status" value="7"/>
</dbReference>
<organism evidence="6 7">
    <name type="scientific">Aldrovandia affinis</name>
    <dbReference type="NCBI Taxonomy" id="143900"/>
    <lineage>
        <taxon>Eukaryota</taxon>
        <taxon>Metazoa</taxon>
        <taxon>Chordata</taxon>
        <taxon>Craniata</taxon>
        <taxon>Vertebrata</taxon>
        <taxon>Euteleostomi</taxon>
        <taxon>Actinopterygii</taxon>
        <taxon>Neopterygii</taxon>
        <taxon>Teleostei</taxon>
        <taxon>Notacanthiformes</taxon>
        <taxon>Halosauridae</taxon>
        <taxon>Aldrovandia</taxon>
    </lineage>
</organism>
<accession>A0AAD7WLV8</accession>
<protein>
    <recommendedName>
        <fullName evidence="5">Disease resistance R13L4/SHOC-2-like LRR domain-containing protein</fullName>
    </recommendedName>
</protein>
<keyword evidence="7" id="KW-1185">Reference proteome</keyword>
<feature type="domain" description="Disease resistance R13L4/SHOC-2-like LRR" evidence="5">
    <location>
        <begin position="300"/>
        <end position="568"/>
    </location>
</feature>
<dbReference type="InterPro" id="IPR032675">
    <property type="entry name" value="LRR_dom_sf"/>
</dbReference>
<dbReference type="PANTHER" id="PTHR24373:SF356">
    <property type="entry name" value="CD180 ANTIGEN"/>
    <property type="match status" value="1"/>
</dbReference>
<dbReference type="InterPro" id="IPR026906">
    <property type="entry name" value="LRR_5"/>
</dbReference>
<feature type="signal peptide" evidence="4">
    <location>
        <begin position="1"/>
        <end position="24"/>
    </location>
</feature>
<proteinExistence type="predicted"/>
<keyword evidence="1" id="KW-0433">Leucine-rich repeat</keyword>
<dbReference type="GO" id="GO:0031012">
    <property type="term" value="C:extracellular matrix"/>
    <property type="evidence" value="ECO:0007669"/>
    <property type="project" value="TreeGrafter"/>
</dbReference>
<dbReference type="SUPFAM" id="SSF52058">
    <property type="entry name" value="L domain-like"/>
    <property type="match status" value="2"/>
</dbReference>
<dbReference type="InterPro" id="IPR050328">
    <property type="entry name" value="Dev_Immune_Receptor"/>
</dbReference>
<name>A0AAD7WLV8_9TELE</name>
<keyword evidence="3" id="KW-0677">Repeat</keyword>